<dbReference type="AlphaFoldDB" id="A0AAW1NZM9"/>
<dbReference type="Gene3D" id="3.10.350.10">
    <property type="entry name" value="LysM domain"/>
    <property type="match status" value="1"/>
</dbReference>
<dbReference type="InterPro" id="IPR018392">
    <property type="entry name" value="LysM"/>
</dbReference>
<name>A0AAW1NZM9_9CHLO</name>
<dbReference type="PANTHER" id="PTHR20932">
    <property type="entry name" value="LYSM AND PUTATIVE PEPTIDOGLYCAN-BINDING DOMAIN-CONTAINING PROTEIN"/>
    <property type="match status" value="1"/>
</dbReference>
<dbReference type="SMART" id="SM00257">
    <property type="entry name" value="LysM"/>
    <property type="match status" value="1"/>
</dbReference>
<protein>
    <recommendedName>
        <fullName evidence="2">LysM domain-containing protein</fullName>
    </recommendedName>
</protein>
<reference evidence="3 4" key="1">
    <citation type="journal article" date="2024" name="Nat. Commun.">
        <title>Phylogenomics reveals the evolutionary origins of lichenization in chlorophyte algae.</title>
        <authorList>
            <person name="Puginier C."/>
            <person name="Libourel C."/>
            <person name="Otte J."/>
            <person name="Skaloud P."/>
            <person name="Haon M."/>
            <person name="Grisel S."/>
            <person name="Petersen M."/>
            <person name="Berrin J.G."/>
            <person name="Delaux P.M."/>
            <person name="Dal Grande F."/>
            <person name="Keller J."/>
        </authorList>
    </citation>
    <scope>NUCLEOTIDE SEQUENCE [LARGE SCALE GENOMIC DNA]</scope>
    <source>
        <strain evidence="3 4">SAG 2036</strain>
    </source>
</reference>
<feature type="compositionally biased region" description="Basic and acidic residues" evidence="1">
    <location>
        <begin position="325"/>
        <end position="335"/>
    </location>
</feature>
<dbReference type="PROSITE" id="PS51782">
    <property type="entry name" value="LYSM"/>
    <property type="match status" value="1"/>
</dbReference>
<dbReference type="InterPro" id="IPR036779">
    <property type="entry name" value="LysM_dom_sf"/>
</dbReference>
<accession>A0AAW1NZM9</accession>
<feature type="region of interest" description="Disordered" evidence="1">
    <location>
        <begin position="118"/>
        <end position="335"/>
    </location>
</feature>
<dbReference type="PANTHER" id="PTHR20932:SF8">
    <property type="entry name" value="LD22649P"/>
    <property type="match status" value="1"/>
</dbReference>
<feature type="domain" description="LysM" evidence="2">
    <location>
        <begin position="21"/>
        <end position="65"/>
    </location>
</feature>
<sequence>MNEAQPSTSGSEESHRQGQFIVHQIVKTDNLAGLAVRYGVSVSDIKRANGLLSDTAMFAKDTLLIPTQALPVGPECATWAGMIVSQFGRVSNGAHRQAMQGFTPSAALDQLQQYYGTAGDTVSEPGDFKPGYGRSDSEAGDMEMTTLDLHTSREAVTADAMPSDRRLRRRRPEESPSRFGSSASLAGASDDEFAPSTLPPPAGTGPGRPPLHAPIRSRTPPPIPPSLHDLPAPRNIARSSAGAASAQPPGSFHTASGASAGHQRKESFLDKIKRAASQPALAGNPAQPSLSRMGDAAIASLNAAPRVPSENGNTAMQRVASAVPFKREKDSAKKA</sequence>
<keyword evidence="4" id="KW-1185">Reference proteome</keyword>
<feature type="compositionally biased region" description="Basic and acidic residues" evidence="1">
    <location>
        <begin position="263"/>
        <end position="273"/>
    </location>
</feature>
<feature type="compositionally biased region" description="Low complexity" evidence="1">
    <location>
        <begin position="177"/>
        <end position="188"/>
    </location>
</feature>
<evidence type="ECO:0000259" key="2">
    <source>
        <dbReference type="PROSITE" id="PS51782"/>
    </source>
</evidence>
<feature type="compositionally biased region" description="Pro residues" evidence="1">
    <location>
        <begin position="197"/>
        <end position="212"/>
    </location>
</feature>
<evidence type="ECO:0000313" key="3">
    <source>
        <dbReference type="EMBL" id="KAK9802986.1"/>
    </source>
</evidence>
<dbReference type="CDD" id="cd00118">
    <property type="entry name" value="LysM"/>
    <property type="match status" value="1"/>
</dbReference>
<evidence type="ECO:0000313" key="4">
    <source>
        <dbReference type="Proteomes" id="UP001465755"/>
    </source>
</evidence>
<dbReference type="EMBL" id="JALJOQ010000064">
    <property type="protein sequence ID" value="KAK9802986.1"/>
    <property type="molecule type" value="Genomic_DNA"/>
</dbReference>
<dbReference type="SUPFAM" id="SSF54106">
    <property type="entry name" value="LysM domain"/>
    <property type="match status" value="1"/>
</dbReference>
<organism evidence="3 4">
    <name type="scientific">Symbiochloris irregularis</name>
    <dbReference type="NCBI Taxonomy" id="706552"/>
    <lineage>
        <taxon>Eukaryota</taxon>
        <taxon>Viridiplantae</taxon>
        <taxon>Chlorophyta</taxon>
        <taxon>core chlorophytes</taxon>
        <taxon>Trebouxiophyceae</taxon>
        <taxon>Trebouxiales</taxon>
        <taxon>Trebouxiaceae</taxon>
        <taxon>Symbiochloris</taxon>
    </lineage>
</organism>
<gene>
    <name evidence="3" type="ORF">WJX73_004393</name>
</gene>
<feature type="compositionally biased region" description="Low complexity" evidence="1">
    <location>
        <begin position="226"/>
        <end position="251"/>
    </location>
</feature>
<proteinExistence type="predicted"/>
<comment type="caution">
    <text evidence="3">The sequence shown here is derived from an EMBL/GenBank/DDBJ whole genome shotgun (WGS) entry which is preliminary data.</text>
</comment>
<dbReference type="Pfam" id="PF01476">
    <property type="entry name" value="LysM"/>
    <property type="match status" value="1"/>
</dbReference>
<dbReference type="Proteomes" id="UP001465755">
    <property type="component" value="Unassembled WGS sequence"/>
</dbReference>
<dbReference type="InterPro" id="IPR045030">
    <property type="entry name" value="LYSM1-4"/>
</dbReference>
<evidence type="ECO:0000256" key="1">
    <source>
        <dbReference type="SAM" id="MobiDB-lite"/>
    </source>
</evidence>